<evidence type="ECO:0000256" key="1">
    <source>
        <dbReference type="ARBA" id="ARBA00022729"/>
    </source>
</evidence>
<evidence type="ECO:0000313" key="4">
    <source>
        <dbReference type="Proteomes" id="UP001595897"/>
    </source>
</evidence>
<keyword evidence="4" id="KW-1185">Reference proteome</keyword>
<dbReference type="InterPro" id="IPR021534">
    <property type="entry name" value="DUF3192"/>
</dbReference>
<gene>
    <name evidence="3" type="ORF">ACFO4O_07730</name>
</gene>
<dbReference type="Gene3D" id="3.30.1450.10">
    <property type="match status" value="1"/>
</dbReference>
<protein>
    <submittedName>
        <fullName evidence="3">DUF3192 domain-containing protein</fullName>
    </submittedName>
</protein>
<name>A0ABV9LV65_9ALTE</name>
<dbReference type="RefSeq" id="WP_382407109.1">
    <property type="nucleotide sequence ID" value="NZ_JBHSGU010000002.1"/>
</dbReference>
<accession>A0ABV9LV65</accession>
<organism evidence="3 4">
    <name type="scientific">Glaciecola siphonariae</name>
    <dbReference type="NCBI Taxonomy" id="521012"/>
    <lineage>
        <taxon>Bacteria</taxon>
        <taxon>Pseudomonadati</taxon>
        <taxon>Pseudomonadota</taxon>
        <taxon>Gammaproteobacteria</taxon>
        <taxon>Alteromonadales</taxon>
        <taxon>Alteromonadaceae</taxon>
        <taxon>Glaciecola</taxon>
    </lineage>
</organism>
<evidence type="ECO:0000256" key="2">
    <source>
        <dbReference type="SAM" id="SignalP"/>
    </source>
</evidence>
<dbReference type="InterPro" id="IPR037873">
    <property type="entry name" value="BamE-like"/>
</dbReference>
<reference evidence="4" key="1">
    <citation type="journal article" date="2019" name="Int. J. Syst. Evol. Microbiol.">
        <title>The Global Catalogue of Microorganisms (GCM) 10K type strain sequencing project: providing services to taxonomists for standard genome sequencing and annotation.</title>
        <authorList>
            <consortium name="The Broad Institute Genomics Platform"/>
            <consortium name="The Broad Institute Genome Sequencing Center for Infectious Disease"/>
            <person name="Wu L."/>
            <person name="Ma J."/>
        </authorList>
    </citation>
    <scope>NUCLEOTIDE SEQUENCE [LARGE SCALE GENOMIC DNA]</scope>
    <source>
        <strain evidence="4">KACC 12507</strain>
    </source>
</reference>
<dbReference type="Pfam" id="PF11399">
    <property type="entry name" value="DUF3192"/>
    <property type="match status" value="1"/>
</dbReference>
<evidence type="ECO:0000313" key="3">
    <source>
        <dbReference type="EMBL" id="MFC4700039.1"/>
    </source>
</evidence>
<feature type="chain" id="PRO_5046006401" evidence="2">
    <location>
        <begin position="22"/>
        <end position="122"/>
    </location>
</feature>
<comment type="caution">
    <text evidence="3">The sequence shown here is derived from an EMBL/GenBank/DDBJ whole genome shotgun (WGS) entry which is preliminary data.</text>
</comment>
<dbReference type="Proteomes" id="UP001595897">
    <property type="component" value="Unassembled WGS sequence"/>
</dbReference>
<proteinExistence type="predicted"/>
<keyword evidence="1 2" id="KW-0732">Signal</keyword>
<sequence length="122" mass="13482">MRAIIPLLVAASLGLSGCVISIDDGDYDGEYSSHSSWKKEQASNKRDINELSLGQTKDSVVSKMGAPAFNEALQKEGHAYQLLWYRTHHRESDGITSKDECTPLIFKNAELIGWGETALQKL</sequence>
<dbReference type="PROSITE" id="PS51257">
    <property type="entry name" value="PROKAR_LIPOPROTEIN"/>
    <property type="match status" value="1"/>
</dbReference>
<feature type="signal peptide" evidence="2">
    <location>
        <begin position="1"/>
        <end position="21"/>
    </location>
</feature>
<dbReference type="EMBL" id="JBHSGU010000002">
    <property type="protein sequence ID" value="MFC4700039.1"/>
    <property type="molecule type" value="Genomic_DNA"/>
</dbReference>